<gene>
    <name evidence="6" type="ORF">FW784_10805</name>
</gene>
<dbReference type="Pfam" id="PF05227">
    <property type="entry name" value="CHASE3"/>
    <property type="match status" value="1"/>
</dbReference>
<dbReference type="PROSITE" id="PS50887">
    <property type="entry name" value="GGDEF"/>
    <property type="match status" value="1"/>
</dbReference>
<dbReference type="Proteomes" id="UP000323164">
    <property type="component" value="Unassembled WGS sequence"/>
</dbReference>
<dbReference type="InterPro" id="IPR043128">
    <property type="entry name" value="Rev_trsase/Diguanyl_cyclase"/>
</dbReference>
<dbReference type="SUPFAM" id="SSF55781">
    <property type="entry name" value="GAF domain-like"/>
    <property type="match status" value="1"/>
</dbReference>
<dbReference type="InterPro" id="IPR007891">
    <property type="entry name" value="CHASE3"/>
</dbReference>
<evidence type="ECO:0000256" key="3">
    <source>
        <dbReference type="ARBA" id="ARBA00034247"/>
    </source>
</evidence>
<dbReference type="InterPro" id="IPR029787">
    <property type="entry name" value="Nucleotide_cyclase"/>
</dbReference>
<evidence type="ECO:0000256" key="2">
    <source>
        <dbReference type="ARBA" id="ARBA00012528"/>
    </source>
</evidence>
<reference evidence="6 7" key="1">
    <citation type="submission" date="2019-08" db="EMBL/GenBank/DDBJ databases">
        <title>Draft genome sequence of Lysobacter sp. UKS-15.</title>
        <authorList>
            <person name="Im W.-T."/>
        </authorList>
    </citation>
    <scope>NUCLEOTIDE SEQUENCE [LARGE SCALE GENOMIC DNA]</scope>
    <source>
        <strain evidence="6 7">UKS-15</strain>
    </source>
</reference>
<feature type="transmembrane region" description="Helical" evidence="4">
    <location>
        <begin position="26"/>
        <end position="49"/>
    </location>
</feature>
<comment type="caution">
    <text evidence="6">The sequence shown here is derived from an EMBL/GenBank/DDBJ whole genome shotgun (WGS) entry which is preliminary data.</text>
</comment>
<dbReference type="Gene3D" id="3.30.450.40">
    <property type="match status" value="1"/>
</dbReference>
<comment type="catalytic activity">
    <reaction evidence="3">
        <text>2 GTP = 3',3'-c-di-GMP + 2 diphosphate</text>
        <dbReference type="Rhea" id="RHEA:24898"/>
        <dbReference type="ChEBI" id="CHEBI:33019"/>
        <dbReference type="ChEBI" id="CHEBI:37565"/>
        <dbReference type="ChEBI" id="CHEBI:58805"/>
        <dbReference type="EC" id="2.7.7.65"/>
    </reaction>
</comment>
<dbReference type="InterPro" id="IPR000160">
    <property type="entry name" value="GGDEF_dom"/>
</dbReference>
<protein>
    <recommendedName>
        <fullName evidence="2">diguanylate cyclase</fullName>
        <ecNumber evidence="2">2.7.7.65</ecNumber>
    </recommendedName>
</protein>
<organism evidence="6 7">
    <name type="scientific">Cognatilysobacter lacus</name>
    <dbReference type="NCBI Taxonomy" id="1643323"/>
    <lineage>
        <taxon>Bacteria</taxon>
        <taxon>Pseudomonadati</taxon>
        <taxon>Pseudomonadota</taxon>
        <taxon>Gammaproteobacteria</taxon>
        <taxon>Lysobacterales</taxon>
        <taxon>Lysobacteraceae</taxon>
        <taxon>Cognatilysobacter</taxon>
    </lineage>
</organism>
<keyword evidence="4" id="KW-0812">Transmembrane</keyword>
<dbReference type="Pfam" id="PF13185">
    <property type="entry name" value="GAF_2"/>
    <property type="match status" value="1"/>
</dbReference>
<evidence type="ECO:0000256" key="4">
    <source>
        <dbReference type="SAM" id="Phobius"/>
    </source>
</evidence>
<feature type="transmembrane region" description="Helical" evidence="4">
    <location>
        <begin position="193"/>
        <end position="215"/>
    </location>
</feature>
<dbReference type="CDD" id="cd01949">
    <property type="entry name" value="GGDEF"/>
    <property type="match status" value="1"/>
</dbReference>
<comment type="cofactor">
    <cofactor evidence="1">
        <name>Mg(2+)</name>
        <dbReference type="ChEBI" id="CHEBI:18420"/>
    </cofactor>
</comment>
<dbReference type="AlphaFoldDB" id="A0A5D8Z0V8"/>
<dbReference type="RefSeq" id="WP_187770778.1">
    <property type="nucleotide sequence ID" value="NZ_VTRV01000128.1"/>
</dbReference>
<evidence type="ECO:0000259" key="5">
    <source>
        <dbReference type="PROSITE" id="PS50887"/>
    </source>
</evidence>
<dbReference type="SUPFAM" id="SSF55073">
    <property type="entry name" value="Nucleotide cyclase"/>
    <property type="match status" value="1"/>
</dbReference>
<dbReference type="GO" id="GO:0043709">
    <property type="term" value="P:cell adhesion involved in single-species biofilm formation"/>
    <property type="evidence" value="ECO:0007669"/>
    <property type="project" value="TreeGrafter"/>
</dbReference>
<dbReference type="Gene3D" id="3.30.70.270">
    <property type="match status" value="1"/>
</dbReference>
<evidence type="ECO:0000256" key="1">
    <source>
        <dbReference type="ARBA" id="ARBA00001946"/>
    </source>
</evidence>
<dbReference type="GO" id="GO:1902201">
    <property type="term" value="P:negative regulation of bacterial-type flagellum-dependent cell motility"/>
    <property type="evidence" value="ECO:0007669"/>
    <property type="project" value="TreeGrafter"/>
</dbReference>
<evidence type="ECO:0000313" key="7">
    <source>
        <dbReference type="Proteomes" id="UP000323164"/>
    </source>
</evidence>
<dbReference type="FunFam" id="3.30.70.270:FF:000001">
    <property type="entry name" value="Diguanylate cyclase domain protein"/>
    <property type="match status" value="1"/>
</dbReference>
<proteinExistence type="predicted"/>
<dbReference type="InterPro" id="IPR050469">
    <property type="entry name" value="Diguanylate_Cyclase"/>
</dbReference>
<accession>A0A5D8Z0V8</accession>
<dbReference type="GO" id="GO:0052621">
    <property type="term" value="F:diguanylate cyclase activity"/>
    <property type="evidence" value="ECO:0007669"/>
    <property type="project" value="UniProtKB-EC"/>
</dbReference>
<name>A0A5D8Z0V8_9GAMM</name>
<keyword evidence="4" id="KW-1133">Transmembrane helix</keyword>
<dbReference type="InterPro" id="IPR029016">
    <property type="entry name" value="GAF-like_dom_sf"/>
</dbReference>
<dbReference type="NCBIfam" id="TIGR00254">
    <property type="entry name" value="GGDEF"/>
    <property type="match status" value="1"/>
</dbReference>
<keyword evidence="4" id="KW-0472">Membrane</keyword>
<dbReference type="PANTHER" id="PTHR45138">
    <property type="entry name" value="REGULATORY COMPONENTS OF SENSORY TRANSDUCTION SYSTEM"/>
    <property type="match status" value="1"/>
</dbReference>
<feature type="domain" description="GGDEF" evidence="5">
    <location>
        <begin position="443"/>
        <end position="577"/>
    </location>
</feature>
<dbReference type="EC" id="2.7.7.65" evidence="2"/>
<dbReference type="PANTHER" id="PTHR45138:SF9">
    <property type="entry name" value="DIGUANYLATE CYCLASE DGCM-RELATED"/>
    <property type="match status" value="1"/>
</dbReference>
<dbReference type="EMBL" id="VTRV01000128">
    <property type="protein sequence ID" value="TZF87712.1"/>
    <property type="molecule type" value="Genomic_DNA"/>
</dbReference>
<dbReference type="SMART" id="SM00267">
    <property type="entry name" value="GGDEF"/>
    <property type="match status" value="1"/>
</dbReference>
<dbReference type="InterPro" id="IPR003018">
    <property type="entry name" value="GAF"/>
</dbReference>
<sequence length="591" mass="64926">MHNPRGALRPILMPNVLLRRDRRRPIVLISLVGLLVSVTVAMLVGIVSFDSSARWVSHTHQVLGQIESLRSALDSTESAARGYRLSGDARLEAEYIQHRAGPPEQADVLVAMVSDNPAQQRRAEQLRSLVRERLGEIERTVELQKAGRGVDANRTMIGAGRRTRDLIDISAGGLERIERRLLADRSSESDRGAWILGGIVALGLAVALAMLGWLLRMLGQEAKRARMLEHQSREALAFIESSSAQRELLAEQRRVLGAFAGLLHSCQGVEEALDVAGNALSQLIPNGAAVCYTMRASQNLLEMHALFGTHGAGYGDAMRPDQCWGLRRGTTHVYDPVRPTALCEHLRELPPDDARGVCVPLASQGTVLGLMHVGTRRGDELTDLERAAVESVGEHLALVLYSLGLRESLRVQSLRDPLTGLYNRRYLEESLPREMERCERRGRPLSVLMLDVDHFKRFNDEHGHGAGDALLTRIGQVLAAVTRGEDIACRYGGEEFTIVMPEANLEHAAARAEQIRQSIADSTVSYMRRELGPVTASIGVNQFRPGMDSPETLMASADRALYAAKAQGRNRVICNAPVTNEISMLPHSHDA</sequence>
<dbReference type="Pfam" id="PF00990">
    <property type="entry name" value="GGDEF"/>
    <property type="match status" value="1"/>
</dbReference>
<keyword evidence="7" id="KW-1185">Reference proteome</keyword>
<dbReference type="GO" id="GO:0005886">
    <property type="term" value="C:plasma membrane"/>
    <property type="evidence" value="ECO:0007669"/>
    <property type="project" value="TreeGrafter"/>
</dbReference>
<dbReference type="CDD" id="cd19410">
    <property type="entry name" value="HK9-like_sensor"/>
    <property type="match status" value="1"/>
</dbReference>
<evidence type="ECO:0000313" key="6">
    <source>
        <dbReference type="EMBL" id="TZF87712.1"/>
    </source>
</evidence>